<dbReference type="RefSeq" id="WP_209294918.1">
    <property type="nucleotide sequence ID" value="NZ_JAGIKT010000017.1"/>
</dbReference>
<accession>A0ABS3ZUR3</accession>
<protein>
    <submittedName>
        <fullName evidence="2">DUF2130 domain-containing protein</fullName>
    </submittedName>
</protein>
<evidence type="ECO:0000313" key="3">
    <source>
        <dbReference type="Proteomes" id="UP000669317"/>
    </source>
</evidence>
<keyword evidence="1" id="KW-0175">Coiled coil</keyword>
<feature type="coiled-coil region" evidence="1">
    <location>
        <begin position="39"/>
        <end position="69"/>
    </location>
</feature>
<sequence length="430" mass="48284">MLESHAHEPHVTCPKCNHRIRLTESLAAPLLEAERKLFRSRLGAKEAEYQQKAEELRRKDEALDRARSAMDAEIAQRVQATSGHIRAVEQRRAQEAASAELDASKAQVEEMRQTLTVYNAKLAEAQQAQAEVLRQQRELDQQKRELDLLIEKRVQATQAEIHIKARQQAEDELMAQVSQKDAQIESMSRTIEDLKRKALQGSQQTQGEALELQLEALLRSNFPNDLVEPVGKGELGGDIVQTVNGQLGNVAGTILWELKATKKWNDGWLAKLREDQRNAKADIALIISHALPKEVETFGLVHGVWVAHPRCAVPVAIALRHSLTELASLRKAQAGQQTKMEHIYQYLMGPRFRQRLEGIIEKFEELKADLSKERKFMNRIWAKREGQIYGVIEATAGMYGDLQGIAGTALPEIGSLDMPLLEAPMEGGED</sequence>
<dbReference type="Proteomes" id="UP000669317">
    <property type="component" value="Unassembled WGS sequence"/>
</dbReference>
<feature type="coiled-coil region" evidence="1">
    <location>
        <begin position="353"/>
        <end position="380"/>
    </location>
</feature>
<feature type="coiled-coil region" evidence="1">
    <location>
        <begin position="94"/>
        <end position="197"/>
    </location>
</feature>
<organism evidence="2 3">
    <name type="scientific">Bradyrhizobium vignae</name>
    <dbReference type="NCBI Taxonomy" id="1549949"/>
    <lineage>
        <taxon>Bacteria</taxon>
        <taxon>Pseudomonadati</taxon>
        <taxon>Pseudomonadota</taxon>
        <taxon>Alphaproteobacteria</taxon>
        <taxon>Hyphomicrobiales</taxon>
        <taxon>Nitrobacteraceae</taxon>
        <taxon>Bradyrhizobium</taxon>
    </lineage>
</organism>
<keyword evidence="3" id="KW-1185">Reference proteome</keyword>
<name>A0ABS3ZUR3_9BRAD</name>
<reference evidence="2 3" key="1">
    <citation type="submission" date="2021-03" db="EMBL/GenBank/DDBJ databases">
        <title>Genome Sequence of Bradyrhizobium vignae strain ISRA400.</title>
        <authorList>
            <person name="Tisa L.S."/>
            <person name="Svistoonoff S."/>
            <person name="Hocher V."/>
            <person name="Fall S."/>
            <person name="Zaiya A."/>
            <person name="Naing D."/>
            <person name="Niang N."/>
            <person name="Diouf A."/>
            <person name="Dasylva M.C."/>
            <person name="Toure O."/>
            <person name="Gueye M."/>
            <person name="Gully D."/>
            <person name="Tisseyre P."/>
            <person name="Simpson S."/>
            <person name="Morris K."/>
            <person name="Thomas W.K."/>
        </authorList>
    </citation>
    <scope>NUCLEOTIDE SEQUENCE [LARGE SCALE GENOMIC DNA]</scope>
    <source>
        <strain evidence="2 3">ISRA400</strain>
    </source>
</reference>
<proteinExistence type="predicted"/>
<dbReference type="EMBL" id="JAGIKT010000017">
    <property type="protein sequence ID" value="MBP0111480.1"/>
    <property type="molecule type" value="Genomic_DNA"/>
</dbReference>
<dbReference type="Pfam" id="PF09903">
    <property type="entry name" value="DUF2130"/>
    <property type="match status" value="1"/>
</dbReference>
<evidence type="ECO:0000313" key="2">
    <source>
        <dbReference type="EMBL" id="MBP0111480.1"/>
    </source>
</evidence>
<evidence type="ECO:0000256" key="1">
    <source>
        <dbReference type="SAM" id="Coils"/>
    </source>
</evidence>
<gene>
    <name evidence="2" type="ORF">JWS04_10345</name>
</gene>
<dbReference type="InterPro" id="IPR019219">
    <property type="entry name" value="DUF2130"/>
</dbReference>
<comment type="caution">
    <text evidence="2">The sequence shown here is derived from an EMBL/GenBank/DDBJ whole genome shotgun (WGS) entry which is preliminary data.</text>
</comment>